<dbReference type="Proteomes" id="UP001527866">
    <property type="component" value="Unassembled WGS sequence"/>
</dbReference>
<name>A0ABT4UAR7_9ACTN</name>
<protein>
    <submittedName>
        <fullName evidence="3">Transposase</fullName>
    </submittedName>
</protein>
<feature type="domain" description="Transposase IS701-like DDE" evidence="2">
    <location>
        <begin position="130"/>
        <end position="360"/>
    </location>
</feature>
<proteinExistence type="predicted"/>
<evidence type="ECO:0000313" key="4">
    <source>
        <dbReference type="Proteomes" id="UP001527866"/>
    </source>
</evidence>
<dbReference type="Pfam" id="PF13546">
    <property type="entry name" value="DDE_5"/>
    <property type="match status" value="1"/>
</dbReference>
<feature type="compositionally biased region" description="Low complexity" evidence="1">
    <location>
        <begin position="40"/>
        <end position="49"/>
    </location>
</feature>
<comment type="caution">
    <text evidence="3">The sequence shown here is derived from an EMBL/GenBank/DDBJ whole genome shotgun (WGS) entry which is preliminary data.</text>
</comment>
<sequence length="485" mass="50626">RSTRDRARRGDRAQAALSERMEVASMAARRPAARGRGHRGAPLGRWPGPWGVGPPPAPRGAAASARPPDRVAPAPRPGGRPPRRLWGTRTAGPDPAEQSEECPVSVPTAILSAPPTDVPEPVLAEAAAALFASLPRVDQRRTALAYLRGLLSVDGRKSITNLAAGLGPGADQSLQHFVSNSPWQWSPARRALTRLLAERLPPRAWVLRPLVIPRSGSSFAGVERYVMPETGAVVNAQCAVGVWSADEGAAVPVHFRMRLSAAWLGDRDRRLRAQVPDGLAAESSGACAVAAARTVVGRRGPTRPVVADGRGGDGAVLAGRLQAAGIPSVVRIDPLTPLEPSAAGPARAQPAHRLVRGRGEGGIAAARVRLPPSHGAQAGRGARSVLLVGVGGARGGRPDELWTADLPGGAPAARVREAVRLRLLASVVDGEEDRAERLGLRDFSGRSFTGWHRHATLVCAAHAVQALAGADATPGRRRRPGRAAG</sequence>
<dbReference type="RefSeq" id="WP_270688630.1">
    <property type="nucleotide sequence ID" value="NZ_JAQFWQ010000083.1"/>
</dbReference>
<feature type="non-terminal residue" evidence="3">
    <location>
        <position position="1"/>
    </location>
</feature>
<evidence type="ECO:0000313" key="3">
    <source>
        <dbReference type="EMBL" id="MDA2813574.1"/>
    </source>
</evidence>
<evidence type="ECO:0000259" key="2">
    <source>
        <dbReference type="Pfam" id="PF13546"/>
    </source>
</evidence>
<dbReference type="PANTHER" id="PTHR33627">
    <property type="entry name" value="TRANSPOSASE"/>
    <property type="match status" value="1"/>
</dbReference>
<feature type="region of interest" description="Disordered" evidence="1">
    <location>
        <begin position="1"/>
        <end position="101"/>
    </location>
</feature>
<dbReference type="InterPro" id="IPR038721">
    <property type="entry name" value="IS701-like_DDE_dom"/>
</dbReference>
<gene>
    <name evidence="3" type="ORF">O4J56_23205</name>
</gene>
<accession>A0ABT4UAR7</accession>
<reference evidence="3 4" key="1">
    <citation type="submission" date="2023-01" db="EMBL/GenBank/DDBJ databases">
        <title>Draft genome sequence of Nocardiopsis sp. RSe5-2 isolated from halophytes.</title>
        <authorList>
            <person name="Duangmal K."/>
            <person name="Chantavorakit T."/>
        </authorList>
    </citation>
    <scope>NUCLEOTIDE SEQUENCE [LARGE SCALE GENOMIC DNA]</scope>
    <source>
        <strain evidence="3 4">RSe5-2</strain>
    </source>
</reference>
<dbReference type="PANTHER" id="PTHR33627:SF1">
    <property type="entry name" value="TRANSPOSASE"/>
    <property type="match status" value="1"/>
</dbReference>
<evidence type="ECO:0000256" key="1">
    <source>
        <dbReference type="SAM" id="MobiDB-lite"/>
    </source>
</evidence>
<dbReference type="EMBL" id="JAQFWQ010000083">
    <property type="protein sequence ID" value="MDA2813574.1"/>
    <property type="molecule type" value="Genomic_DNA"/>
</dbReference>
<dbReference type="InterPro" id="IPR039365">
    <property type="entry name" value="IS701-like"/>
</dbReference>
<organism evidence="3 4">
    <name type="scientific">Nocardiopsis endophytica</name>
    <dbReference type="NCBI Taxonomy" id="3018445"/>
    <lineage>
        <taxon>Bacteria</taxon>
        <taxon>Bacillati</taxon>
        <taxon>Actinomycetota</taxon>
        <taxon>Actinomycetes</taxon>
        <taxon>Streptosporangiales</taxon>
        <taxon>Nocardiopsidaceae</taxon>
        <taxon>Nocardiopsis</taxon>
    </lineage>
</organism>
<keyword evidence="4" id="KW-1185">Reference proteome</keyword>
<feature type="compositionally biased region" description="Basic and acidic residues" evidence="1">
    <location>
        <begin position="1"/>
        <end position="12"/>
    </location>
</feature>